<dbReference type="InterPro" id="IPR016185">
    <property type="entry name" value="PreATP-grasp_dom_sf"/>
</dbReference>
<dbReference type="GO" id="GO:0046872">
    <property type="term" value="F:metal ion binding"/>
    <property type="evidence" value="ECO:0007669"/>
    <property type="project" value="InterPro"/>
</dbReference>
<keyword evidence="1 5" id="KW-0436">Ligase</keyword>
<dbReference type="FunFam" id="3.30.470.20:FF:000029">
    <property type="entry name" value="N5-carboxyaminoimidazole ribonucleotide synthase"/>
    <property type="match status" value="1"/>
</dbReference>
<dbReference type="NCBIfam" id="NF004679">
    <property type="entry name" value="PRK06019.1-5"/>
    <property type="match status" value="1"/>
</dbReference>
<dbReference type="InterPro" id="IPR005875">
    <property type="entry name" value="PurK"/>
</dbReference>
<dbReference type="InterPro" id="IPR011054">
    <property type="entry name" value="Rudment_hybrid_motif"/>
</dbReference>
<dbReference type="SUPFAM" id="SSF56059">
    <property type="entry name" value="Glutathione synthetase ATP-binding domain-like"/>
    <property type="match status" value="1"/>
</dbReference>
<evidence type="ECO:0000256" key="3">
    <source>
        <dbReference type="ARBA" id="ARBA00022755"/>
    </source>
</evidence>
<accession>A0A318E7L5</accession>
<comment type="caution">
    <text evidence="8">The sequence shown here is derived from an EMBL/GenBank/DDBJ whole genome shotgun (WGS) entry which is preliminary data.</text>
</comment>
<reference evidence="8 9" key="1">
    <citation type="submission" date="2018-04" db="EMBL/GenBank/DDBJ databases">
        <title>Genomic Encyclopedia of Type Strains, Phase IV (KMG-IV): sequencing the most valuable type-strain genomes for metagenomic binning, comparative biology and taxonomic classification.</title>
        <authorList>
            <person name="Goeker M."/>
        </authorList>
    </citation>
    <scope>NUCLEOTIDE SEQUENCE [LARGE SCALE GENOMIC DNA]</scope>
    <source>
        <strain evidence="8 9">DSM 104150</strain>
    </source>
</reference>
<comment type="similarity">
    <text evidence="5 6">Belongs to the PurK/PurT family.</text>
</comment>
<dbReference type="HAMAP" id="MF_01928">
    <property type="entry name" value="PurK"/>
    <property type="match status" value="1"/>
</dbReference>
<keyword evidence="9" id="KW-1185">Reference proteome</keyword>
<gene>
    <name evidence="5 6" type="primary">purK</name>
    <name evidence="8" type="ORF">C8D93_111106</name>
</gene>
<feature type="binding site" evidence="5">
    <location>
        <begin position="259"/>
        <end position="260"/>
    </location>
    <ligand>
        <name>ATP</name>
        <dbReference type="ChEBI" id="CHEBI:30616"/>
    </ligand>
</feature>
<comment type="function">
    <text evidence="6">Catalyzes the ATP-dependent conversion of 5-aminoimidazole ribonucleotide (AIR) and HCO(3)- to N5-carboxyaminoimidazole ribonucleotide (N5-CAIR).</text>
</comment>
<feature type="binding site" evidence="5">
    <location>
        <position position="185"/>
    </location>
    <ligand>
        <name>ATP</name>
        <dbReference type="ChEBI" id="CHEBI:30616"/>
    </ligand>
</feature>
<evidence type="ECO:0000256" key="1">
    <source>
        <dbReference type="ARBA" id="ARBA00022598"/>
    </source>
</evidence>
<comment type="function">
    <text evidence="5">Catalyzes the ATP-dependent conversion of 5-aminoimidazole ribonucleotide (AIR) and HCO(3)(-) to N5-carboxyaminoimidazole ribonucleotide (N5-CAIR).</text>
</comment>
<proteinExistence type="inferred from homology"/>
<dbReference type="PANTHER" id="PTHR11609">
    <property type="entry name" value="PURINE BIOSYNTHESIS PROTEIN 6/7, PUR6/7"/>
    <property type="match status" value="1"/>
</dbReference>
<dbReference type="PANTHER" id="PTHR11609:SF5">
    <property type="entry name" value="PHOSPHORIBOSYLAMINOIMIDAZOLE CARBOXYLASE"/>
    <property type="match status" value="1"/>
</dbReference>
<dbReference type="PROSITE" id="PS50975">
    <property type="entry name" value="ATP_GRASP"/>
    <property type="match status" value="1"/>
</dbReference>
<dbReference type="GO" id="GO:0006189">
    <property type="term" value="P:'de novo' IMP biosynthetic process"/>
    <property type="evidence" value="ECO:0007669"/>
    <property type="project" value="UniProtKB-UniRule"/>
</dbReference>
<feature type="binding site" evidence="5">
    <location>
        <begin position="143"/>
        <end position="149"/>
    </location>
    <ligand>
        <name>ATP</name>
        <dbReference type="ChEBI" id="CHEBI:30616"/>
    </ligand>
</feature>
<feature type="binding site" evidence="5">
    <location>
        <begin position="177"/>
        <end position="180"/>
    </location>
    <ligand>
        <name>ATP</name>
        <dbReference type="ChEBI" id="CHEBI:30616"/>
    </ligand>
</feature>
<evidence type="ECO:0000256" key="2">
    <source>
        <dbReference type="ARBA" id="ARBA00022741"/>
    </source>
</evidence>
<dbReference type="GO" id="GO:0034028">
    <property type="term" value="F:5-(carboxyamino)imidazole ribonucleotide synthase activity"/>
    <property type="evidence" value="ECO:0007669"/>
    <property type="project" value="UniProtKB-UniRule"/>
</dbReference>
<dbReference type="Pfam" id="PF17769">
    <property type="entry name" value="PurK_C"/>
    <property type="match status" value="1"/>
</dbReference>
<protein>
    <recommendedName>
        <fullName evidence="5 6">N5-carboxyaminoimidazole ribonucleotide synthase</fullName>
        <shortName evidence="5 6">N5-CAIR synthase</shortName>
        <ecNumber evidence="5 6">6.3.4.18</ecNumber>
    </recommendedName>
    <alternativeName>
        <fullName evidence="5 6">5-(carboxyamino)imidazole ribonucleotide synthetase</fullName>
    </alternativeName>
</protein>
<feature type="domain" description="ATP-grasp" evidence="7">
    <location>
        <begin position="102"/>
        <end position="289"/>
    </location>
</feature>
<dbReference type="InterPro" id="IPR011761">
    <property type="entry name" value="ATP-grasp"/>
</dbReference>
<keyword evidence="3 5" id="KW-0658">Purine biosynthesis</keyword>
<dbReference type="UniPathway" id="UPA00074">
    <property type="reaction ID" value="UER00942"/>
</dbReference>
<sequence>MKIGILGAGQLGRMLALAGYPLDLDFVFLDPAPEACAAPLGDHIYAGYDDENALAEFCRQIDLATYEFENVPAGTAEFVAGRVPLLPAPVALSVGQDRLSEKQLFDQLGIPVPRYMPVATREALAMAVRNVGLPAVLKTRRLGYDGKGQAVLRTEADVDGAWQRLGSSDGPAKLILEAFVPFDRELSCLVVRGRSGELAFYPVVENQHRDGILRVATPRANDPLQAQAEDYARRVVEHVDYTGVLAFEFFVANGGLLANEIAPRVHNSGHWTIEGAECSQFENHLRAIVGLPLGSTALRGPSVMVNFIGQPPADADLAAIPGVHIHHYGKTPKPQRKVGHATVTAASDADLADRLRRLQELVRAAEG</sequence>
<dbReference type="SUPFAM" id="SSF52440">
    <property type="entry name" value="PreATP-grasp domain"/>
    <property type="match status" value="1"/>
</dbReference>
<name>A0A318E7L5_9GAMM</name>
<dbReference type="RefSeq" id="WP_110266479.1">
    <property type="nucleotide sequence ID" value="NZ_CAKZQT010000005.1"/>
</dbReference>
<comment type="pathway">
    <text evidence="5 6">Purine metabolism; IMP biosynthesis via de novo pathway; 5-amino-1-(5-phospho-D-ribosyl)imidazole-4-carboxylate from 5-amino-1-(5-phospho-D-ribosyl)imidazole (N5-CAIR route): step 1/2.</text>
</comment>
<comment type="catalytic activity">
    <reaction evidence="5 6">
        <text>5-amino-1-(5-phospho-beta-D-ribosyl)imidazole + hydrogencarbonate + ATP = 5-carboxyamino-1-(5-phospho-D-ribosyl)imidazole + ADP + phosphate + 2 H(+)</text>
        <dbReference type="Rhea" id="RHEA:19317"/>
        <dbReference type="ChEBI" id="CHEBI:15378"/>
        <dbReference type="ChEBI" id="CHEBI:17544"/>
        <dbReference type="ChEBI" id="CHEBI:30616"/>
        <dbReference type="ChEBI" id="CHEBI:43474"/>
        <dbReference type="ChEBI" id="CHEBI:58730"/>
        <dbReference type="ChEBI" id="CHEBI:137981"/>
        <dbReference type="ChEBI" id="CHEBI:456216"/>
        <dbReference type="EC" id="6.3.4.18"/>
    </reaction>
</comment>
<feature type="binding site" evidence="5">
    <location>
        <position position="208"/>
    </location>
    <ligand>
        <name>ATP</name>
        <dbReference type="ChEBI" id="CHEBI:30616"/>
    </ligand>
</feature>
<dbReference type="GO" id="GO:0004638">
    <property type="term" value="F:phosphoribosylaminoimidazole carboxylase activity"/>
    <property type="evidence" value="ECO:0007669"/>
    <property type="project" value="InterPro"/>
</dbReference>
<dbReference type="Proteomes" id="UP000248330">
    <property type="component" value="Unassembled WGS sequence"/>
</dbReference>
<dbReference type="Pfam" id="PF22660">
    <property type="entry name" value="RS_preATP-grasp-like"/>
    <property type="match status" value="1"/>
</dbReference>
<dbReference type="GO" id="GO:0005524">
    <property type="term" value="F:ATP binding"/>
    <property type="evidence" value="ECO:0007669"/>
    <property type="project" value="UniProtKB-UniRule"/>
</dbReference>
<dbReference type="Pfam" id="PF02222">
    <property type="entry name" value="ATP-grasp"/>
    <property type="match status" value="1"/>
</dbReference>
<dbReference type="InterPro" id="IPR003135">
    <property type="entry name" value="ATP-grasp_carboxylate-amine"/>
</dbReference>
<comment type="subunit">
    <text evidence="5 6">Homodimer.</text>
</comment>
<feature type="binding site" evidence="5">
    <location>
        <position position="138"/>
    </location>
    <ligand>
        <name>ATP</name>
        <dbReference type="ChEBI" id="CHEBI:30616"/>
    </ligand>
</feature>
<dbReference type="OrthoDB" id="9804625at2"/>
<dbReference type="InterPro" id="IPR040686">
    <property type="entry name" value="PurK_C"/>
</dbReference>
<keyword evidence="4 5" id="KW-0067">ATP-binding</keyword>
<keyword evidence="2 5" id="KW-0547">Nucleotide-binding</keyword>
<evidence type="ECO:0000256" key="4">
    <source>
        <dbReference type="ARBA" id="ARBA00022840"/>
    </source>
</evidence>
<dbReference type="NCBIfam" id="TIGR01161">
    <property type="entry name" value="purK"/>
    <property type="match status" value="1"/>
</dbReference>
<dbReference type="InterPro" id="IPR054350">
    <property type="entry name" value="PurT/PurK_preATP-grasp"/>
</dbReference>
<dbReference type="EMBL" id="QICN01000011">
    <property type="protein sequence ID" value="PXV64934.1"/>
    <property type="molecule type" value="Genomic_DNA"/>
</dbReference>
<evidence type="ECO:0000313" key="8">
    <source>
        <dbReference type="EMBL" id="PXV64934.1"/>
    </source>
</evidence>
<dbReference type="Gene3D" id="3.40.50.20">
    <property type="match status" value="1"/>
</dbReference>
<feature type="binding site" evidence="5">
    <location>
        <position position="98"/>
    </location>
    <ligand>
        <name>ATP</name>
        <dbReference type="ChEBI" id="CHEBI:30616"/>
    </ligand>
</feature>
<dbReference type="AlphaFoldDB" id="A0A318E7L5"/>
<organism evidence="8 9">
    <name type="scientific">Sinimarinibacterium flocculans</name>
    <dbReference type="NCBI Taxonomy" id="985250"/>
    <lineage>
        <taxon>Bacteria</taxon>
        <taxon>Pseudomonadati</taxon>
        <taxon>Pseudomonadota</taxon>
        <taxon>Gammaproteobacteria</taxon>
        <taxon>Nevskiales</taxon>
        <taxon>Nevskiaceae</taxon>
        <taxon>Sinimarinibacterium</taxon>
    </lineage>
</organism>
<dbReference type="Gene3D" id="3.30.1490.20">
    <property type="entry name" value="ATP-grasp fold, A domain"/>
    <property type="match status" value="1"/>
</dbReference>
<dbReference type="Gene3D" id="3.30.470.20">
    <property type="entry name" value="ATP-grasp fold, B domain"/>
    <property type="match status" value="1"/>
</dbReference>
<dbReference type="GO" id="GO:0005829">
    <property type="term" value="C:cytosol"/>
    <property type="evidence" value="ECO:0007669"/>
    <property type="project" value="TreeGrafter"/>
</dbReference>
<dbReference type="EC" id="6.3.4.18" evidence="5 6"/>
<dbReference type="SUPFAM" id="SSF51246">
    <property type="entry name" value="Rudiment single hybrid motif"/>
    <property type="match status" value="1"/>
</dbReference>
<evidence type="ECO:0000259" key="7">
    <source>
        <dbReference type="PROSITE" id="PS50975"/>
    </source>
</evidence>
<evidence type="ECO:0000256" key="6">
    <source>
        <dbReference type="RuleBase" id="RU361200"/>
    </source>
</evidence>
<evidence type="ECO:0000313" key="9">
    <source>
        <dbReference type="Proteomes" id="UP000248330"/>
    </source>
</evidence>
<evidence type="ECO:0000256" key="5">
    <source>
        <dbReference type="HAMAP-Rule" id="MF_01928"/>
    </source>
</evidence>
<dbReference type="FunFam" id="3.30.1490.20:FF:000015">
    <property type="entry name" value="N5-carboxyaminoimidazole ribonucleotide synthase"/>
    <property type="match status" value="1"/>
</dbReference>
<dbReference type="InterPro" id="IPR013815">
    <property type="entry name" value="ATP_grasp_subdomain_1"/>
</dbReference>